<evidence type="ECO:0008006" key="4">
    <source>
        <dbReference type="Google" id="ProtNLM"/>
    </source>
</evidence>
<organism evidence="2 3">
    <name type="scientific">Stephanodiscus triporus</name>
    <dbReference type="NCBI Taxonomy" id="2934178"/>
    <lineage>
        <taxon>Eukaryota</taxon>
        <taxon>Sar</taxon>
        <taxon>Stramenopiles</taxon>
        <taxon>Ochrophyta</taxon>
        <taxon>Bacillariophyta</taxon>
        <taxon>Coscinodiscophyceae</taxon>
        <taxon>Thalassiosirophycidae</taxon>
        <taxon>Stephanodiscales</taxon>
        <taxon>Stephanodiscaceae</taxon>
        <taxon>Stephanodiscus</taxon>
    </lineage>
</organism>
<evidence type="ECO:0000313" key="2">
    <source>
        <dbReference type="EMBL" id="KAL3772096.1"/>
    </source>
</evidence>
<keyword evidence="3" id="KW-1185">Reference proteome</keyword>
<name>A0ABD3N7T0_9STRA</name>
<reference evidence="2 3" key="1">
    <citation type="submission" date="2024-10" db="EMBL/GenBank/DDBJ databases">
        <title>Updated reference genomes for cyclostephanoid diatoms.</title>
        <authorList>
            <person name="Roberts W.R."/>
            <person name="Alverson A.J."/>
        </authorList>
    </citation>
    <scope>NUCLEOTIDE SEQUENCE [LARGE SCALE GENOMIC DNA]</scope>
    <source>
        <strain evidence="2 3">AJA276-08</strain>
    </source>
</reference>
<comment type="caution">
    <text evidence="2">The sequence shown here is derived from an EMBL/GenBank/DDBJ whole genome shotgun (WGS) entry which is preliminary data.</text>
</comment>
<evidence type="ECO:0000256" key="1">
    <source>
        <dbReference type="SAM" id="MobiDB-lite"/>
    </source>
</evidence>
<evidence type="ECO:0000313" key="3">
    <source>
        <dbReference type="Proteomes" id="UP001530315"/>
    </source>
</evidence>
<feature type="region of interest" description="Disordered" evidence="1">
    <location>
        <begin position="1"/>
        <end position="22"/>
    </location>
</feature>
<dbReference type="EMBL" id="JALLAZ020001587">
    <property type="protein sequence ID" value="KAL3772096.1"/>
    <property type="molecule type" value="Genomic_DNA"/>
</dbReference>
<protein>
    <recommendedName>
        <fullName evidence="4">Trimethylguanosine synthase</fullName>
    </recommendedName>
</protein>
<proteinExistence type="predicted"/>
<dbReference type="Proteomes" id="UP001530315">
    <property type="component" value="Unassembled WGS sequence"/>
</dbReference>
<accession>A0ABD3N7T0</accession>
<dbReference type="AlphaFoldDB" id="A0ABD3N7T0"/>
<sequence length="113" mass="12945">MRRLRHRGEWTSSRTGRDASDAVFVDPPWEGVDYGASGWDGYDLARDMRIRGCECGCVGSPPTPEVDGVLRRVRPPPQREHEVGGARWAHRKLEEHHLNGRLKTVTRYFGQDY</sequence>
<gene>
    <name evidence="2" type="ORF">ACHAW5_004934</name>
</gene>